<feature type="transmembrane region" description="Helical" evidence="10">
    <location>
        <begin position="476"/>
        <end position="492"/>
    </location>
</feature>
<evidence type="ECO:0000313" key="14">
    <source>
        <dbReference type="Proteomes" id="UP001489004"/>
    </source>
</evidence>
<dbReference type="PANTHER" id="PTHR30540:SF83">
    <property type="entry name" value="K+ POTASSIUM TRANSPORTER"/>
    <property type="match status" value="1"/>
</dbReference>
<accession>A0AAW1P488</accession>
<feature type="transmembrane region" description="Helical" evidence="10">
    <location>
        <begin position="327"/>
        <end position="347"/>
    </location>
</feature>
<feature type="domain" description="K+ potassium transporter C-terminal" evidence="12">
    <location>
        <begin position="567"/>
        <end position="813"/>
    </location>
</feature>
<evidence type="ECO:0000256" key="5">
    <source>
        <dbReference type="ARBA" id="ARBA00022692"/>
    </source>
</evidence>
<dbReference type="AlphaFoldDB" id="A0AAW1P488"/>
<dbReference type="InterPro" id="IPR053951">
    <property type="entry name" value="K_trans_N"/>
</dbReference>
<name>A0AAW1P488_9CHLO</name>
<feature type="transmembrane region" description="Helical" evidence="10">
    <location>
        <begin position="219"/>
        <end position="237"/>
    </location>
</feature>
<evidence type="ECO:0000259" key="11">
    <source>
        <dbReference type="Pfam" id="PF02705"/>
    </source>
</evidence>
<feature type="transmembrane region" description="Helical" evidence="10">
    <location>
        <begin position="295"/>
        <end position="315"/>
    </location>
</feature>
<keyword evidence="6 10" id="KW-0630">Potassium</keyword>
<evidence type="ECO:0000313" key="13">
    <source>
        <dbReference type="EMBL" id="KAK9803431.1"/>
    </source>
</evidence>
<reference evidence="13 14" key="1">
    <citation type="journal article" date="2024" name="Nat. Commun.">
        <title>Phylogenomics reveals the evolutionary origins of lichenization in chlorophyte algae.</title>
        <authorList>
            <person name="Puginier C."/>
            <person name="Libourel C."/>
            <person name="Otte J."/>
            <person name="Skaloud P."/>
            <person name="Haon M."/>
            <person name="Grisel S."/>
            <person name="Petersen M."/>
            <person name="Berrin J.G."/>
            <person name="Delaux P.M."/>
            <person name="Dal Grande F."/>
            <person name="Keller J."/>
        </authorList>
    </citation>
    <scope>NUCLEOTIDE SEQUENCE [LARGE SCALE GENOMIC DNA]</scope>
    <source>
        <strain evidence="13 14">SAG 2043</strain>
    </source>
</reference>
<keyword evidence="7 10" id="KW-1133">Transmembrane helix</keyword>
<dbReference type="GO" id="GO:0015079">
    <property type="term" value="F:potassium ion transmembrane transporter activity"/>
    <property type="evidence" value="ECO:0007669"/>
    <property type="project" value="UniProtKB-UniRule"/>
</dbReference>
<feature type="transmembrane region" description="Helical" evidence="10">
    <location>
        <begin position="449"/>
        <end position="469"/>
    </location>
</feature>
<comment type="subcellular location">
    <subcellularLocation>
        <location evidence="1 10">Membrane</location>
        <topology evidence="1 10">Multi-pass membrane protein</topology>
    </subcellularLocation>
</comment>
<evidence type="ECO:0000259" key="12">
    <source>
        <dbReference type="Pfam" id="PF22776"/>
    </source>
</evidence>
<comment type="caution">
    <text evidence="10">Lacks conserved residue(s) required for the propagation of feature annotation.</text>
</comment>
<dbReference type="EMBL" id="JALJOR010000021">
    <property type="protein sequence ID" value="KAK9803431.1"/>
    <property type="molecule type" value="Genomic_DNA"/>
</dbReference>
<keyword evidence="14" id="KW-1185">Reference proteome</keyword>
<comment type="similarity">
    <text evidence="2 10">Belongs to the HAK/KUP transporter (TC 2.A.72.3) family.</text>
</comment>
<feature type="transmembrane region" description="Helical" evidence="10">
    <location>
        <begin position="82"/>
        <end position="105"/>
    </location>
</feature>
<evidence type="ECO:0000256" key="2">
    <source>
        <dbReference type="ARBA" id="ARBA00008440"/>
    </source>
</evidence>
<feature type="transmembrane region" description="Helical" evidence="10">
    <location>
        <begin position="498"/>
        <end position="517"/>
    </location>
</feature>
<keyword evidence="9 10" id="KW-0472">Membrane</keyword>
<protein>
    <recommendedName>
        <fullName evidence="10">Potassium transporter</fullName>
    </recommendedName>
</protein>
<keyword evidence="5 10" id="KW-0812">Transmembrane</keyword>
<evidence type="ECO:0000256" key="9">
    <source>
        <dbReference type="ARBA" id="ARBA00023136"/>
    </source>
</evidence>
<dbReference type="NCBIfam" id="TIGR00794">
    <property type="entry name" value="kup"/>
    <property type="match status" value="1"/>
</dbReference>
<dbReference type="Pfam" id="PF22776">
    <property type="entry name" value="K_trans_C"/>
    <property type="match status" value="1"/>
</dbReference>
<comment type="caution">
    <text evidence="13">The sequence shown here is derived from an EMBL/GenBank/DDBJ whole genome shotgun (WGS) entry which is preliminary data.</text>
</comment>
<evidence type="ECO:0000256" key="4">
    <source>
        <dbReference type="ARBA" id="ARBA00022538"/>
    </source>
</evidence>
<feature type="transmembrane region" description="Helical" evidence="10">
    <location>
        <begin position="367"/>
        <end position="394"/>
    </location>
</feature>
<feature type="domain" description="K+ potassium transporter integral membrane" evidence="11">
    <location>
        <begin position="51"/>
        <end position="536"/>
    </location>
</feature>
<dbReference type="Proteomes" id="UP001489004">
    <property type="component" value="Unassembled WGS sequence"/>
</dbReference>
<keyword evidence="4 10" id="KW-0633">Potassium transport</keyword>
<dbReference type="PANTHER" id="PTHR30540">
    <property type="entry name" value="OSMOTIC STRESS POTASSIUM TRANSPORTER"/>
    <property type="match status" value="1"/>
</dbReference>
<evidence type="ECO:0000256" key="3">
    <source>
        <dbReference type="ARBA" id="ARBA00022448"/>
    </source>
</evidence>
<keyword evidence="3" id="KW-0813">Transport</keyword>
<dbReference type="Pfam" id="PF02705">
    <property type="entry name" value="K_trans"/>
    <property type="match status" value="1"/>
</dbReference>
<dbReference type="InterPro" id="IPR053952">
    <property type="entry name" value="K_trans_C"/>
</dbReference>
<evidence type="ECO:0000256" key="10">
    <source>
        <dbReference type="RuleBase" id="RU321113"/>
    </source>
</evidence>
<comment type="function">
    <text evidence="10">Potassium transporter.</text>
</comment>
<organism evidence="13 14">
    <name type="scientific">[Myrmecia] bisecta</name>
    <dbReference type="NCBI Taxonomy" id="41462"/>
    <lineage>
        <taxon>Eukaryota</taxon>
        <taxon>Viridiplantae</taxon>
        <taxon>Chlorophyta</taxon>
        <taxon>core chlorophytes</taxon>
        <taxon>Trebouxiophyceae</taxon>
        <taxon>Trebouxiales</taxon>
        <taxon>Trebouxiaceae</taxon>
        <taxon>Myrmecia</taxon>
    </lineage>
</organism>
<gene>
    <name evidence="13" type="ORF">WJX72_012393</name>
</gene>
<evidence type="ECO:0000256" key="8">
    <source>
        <dbReference type="ARBA" id="ARBA00023065"/>
    </source>
</evidence>
<feature type="transmembrane region" description="Helical" evidence="10">
    <location>
        <begin position="42"/>
        <end position="62"/>
    </location>
</feature>
<evidence type="ECO:0000256" key="6">
    <source>
        <dbReference type="ARBA" id="ARBA00022958"/>
    </source>
</evidence>
<dbReference type="InterPro" id="IPR003855">
    <property type="entry name" value="K+_transporter"/>
</dbReference>
<feature type="transmembrane region" description="Helical" evidence="10">
    <location>
        <begin position="249"/>
        <end position="270"/>
    </location>
</feature>
<proteinExistence type="inferred from homology"/>
<feature type="transmembrane region" description="Helical" evidence="10">
    <location>
        <begin position="177"/>
        <end position="199"/>
    </location>
</feature>
<evidence type="ECO:0000256" key="1">
    <source>
        <dbReference type="ARBA" id="ARBA00004141"/>
    </source>
</evidence>
<sequence>MSSTNPAQQGGEERRLTVDDAAWNNDADLDAEADAAHKKRNAGGWAVLGLAYSSFGIIYGDIGTSPLYVFSSIFNDHAPSSFNVYGAMSLIFWTMTVVVLFKYVFIVLCADDHGEGGTFAMYSLLCRTAGISPTGGPVHKSDLQMSHFKPRSMRLLGLHKLPVLGARFRGALGRSFVLQKILLVVVLFATCMVIGDGILTPAISVLSAVEGLQVATPHIHQNAVMGITCAIIVVLFAGQRYGTRLVGRAFAPIILLWLLTNAMIGIYNIAHHCPEIFKALNPAYAFRYLVNNKKAGWDSLGGVLLSITGAEAMFADLGHFSKRSIQLGFGCVAYPCLMLTYLGQAAYLQIHPEHISTTFYKSIPHPVFWPMFVIATSAAVVASQALISGCFSIIRQSMALNCFPRVKIVHTSSSVRGQIYIPEVNYALMLLSIACVLGFQDHVALGNAYGVAVVTVMLITTVLMTLVMLMVWETNLALALVFLGLLGAIEAVPNGGWFSIVIAFVLCVLMYVWHWGAQEKSKYGASKKAELENLLRQTSPEGVESIDQGRPVQINLRSSGVRVERVPGVGLFYADNTTGVPPVFMHLMTKLPAAHEVLVLITIRNVPVPEVAKSERILVKELGFAGFYRCIARYGYMDVVDQGEAFVAEVLDRLEALLQYKAATAHKNRNQNSLDVQSTNDLPALANGAETPRSPTSLLSSAFDQAATATADVSITVNGKSKGLAERQEEALTTDERRLRAENSLAALVRARAHGITYVLTHSILQPAPGSGLLKRFMLDGIYLLLARNCRSPTTAFKFPNAQMVEVGMVYEI</sequence>
<dbReference type="GO" id="GO:0016020">
    <property type="term" value="C:membrane"/>
    <property type="evidence" value="ECO:0007669"/>
    <property type="project" value="UniProtKB-SubCell"/>
</dbReference>
<keyword evidence="8 10" id="KW-0406">Ion transport</keyword>
<evidence type="ECO:0000256" key="7">
    <source>
        <dbReference type="ARBA" id="ARBA00022989"/>
    </source>
</evidence>